<feature type="transmembrane region" description="Helical" evidence="1">
    <location>
        <begin position="21"/>
        <end position="41"/>
    </location>
</feature>
<feature type="transmembrane region" description="Helical" evidence="1">
    <location>
        <begin position="250"/>
        <end position="269"/>
    </location>
</feature>
<feature type="transmembrane region" description="Helical" evidence="1">
    <location>
        <begin position="61"/>
        <end position="81"/>
    </location>
</feature>
<feature type="domain" description="Acyltransferase 3" evidence="2">
    <location>
        <begin position="25"/>
        <end position="355"/>
    </location>
</feature>
<keyword evidence="1" id="KW-0812">Transmembrane</keyword>
<gene>
    <name evidence="3" type="ORF">HNQ92_000170</name>
</gene>
<dbReference type="InterPro" id="IPR050879">
    <property type="entry name" value="Acyltransferase_3"/>
</dbReference>
<accession>A0A840TQM3</accession>
<comment type="caution">
    <text evidence="3">The sequence shown here is derived from an EMBL/GenBank/DDBJ whole genome shotgun (WGS) entry which is preliminary data.</text>
</comment>
<proteinExistence type="predicted"/>
<feature type="transmembrane region" description="Helical" evidence="1">
    <location>
        <begin position="316"/>
        <end position="333"/>
    </location>
</feature>
<feature type="transmembrane region" description="Helical" evidence="1">
    <location>
        <begin position="229"/>
        <end position="245"/>
    </location>
</feature>
<dbReference type="Pfam" id="PF01757">
    <property type="entry name" value="Acyl_transf_3"/>
    <property type="match status" value="1"/>
</dbReference>
<evidence type="ECO:0000259" key="2">
    <source>
        <dbReference type="Pfam" id="PF01757"/>
    </source>
</evidence>
<dbReference type="PANTHER" id="PTHR23028">
    <property type="entry name" value="ACETYLTRANSFERASE"/>
    <property type="match status" value="1"/>
</dbReference>
<name>A0A840TQM3_9BACT</name>
<sequence>MLKHASPLKKNQRPITFSPHSYANNFDFLRFLGASLVIYGHTYPLSGRGNLDYLQALSQGLFPTAHMGVCLFFVISGYLIAQSLENSPSMANFIWKRSIRIFPGLFVAVFFTVFLLGPLVTNLSFSEYLSTSATYKYFLILKLYPYYPDGLPGVFESDDPMVNGSLWTLAYEFTCYLSLLIAFKVFRSYRKKIVLLLFVLFWSTFFFWYEPLSSTTGRLPLLNLRVFNLIDFGMYFVAGAVAFYFKDYIAYRGTLAVSMLGFWLGAYFLSQHTSFFPLSGIIWARYLALPYLVLYFTFQVSPLNFFGRFGDYSYGLYIYAFPVQRLVILWLGATTNVSQLVVMSFVCTLPLAWLSWNYIEKPCLRYKHILK</sequence>
<dbReference type="InterPro" id="IPR002656">
    <property type="entry name" value="Acyl_transf_3_dom"/>
</dbReference>
<dbReference type="Proteomes" id="UP000557307">
    <property type="component" value="Unassembled WGS sequence"/>
</dbReference>
<feature type="transmembrane region" description="Helical" evidence="1">
    <location>
        <begin position="101"/>
        <end position="120"/>
    </location>
</feature>
<keyword evidence="1" id="KW-1133">Transmembrane helix</keyword>
<feature type="transmembrane region" description="Helical" evidence="1">
    <location>
        <begin position="339"/>
        <end position="359"/>
    </location>
</feature>
<feature type="transmembrane region" description="Helical" evidence="1">
    <location>
        <begin position="166"/>
        <end position="186"/>
    </location>
</feature>
<feature type="transmembrane region" description="Helical" evidence="1">
    <location>
        <begin position="275"/>
        <end position="296"/>
    </location>
</feature>
<reference evidence="3 4" key="1">
    <citation type="submission" date="2020-08" db="EMBL/GenBank/DDBJ databases">
        <title>Genomic Encyclopedia of Type Strains, Phase IV (KMG-IV): sequencing the most valuable type-strain genomes for metagenomic binning, comparative biology and taxonomic classification.</title>
        <authorList>
            <person name="Goeker M."/>
        </authorList>
    </citation>
    <scope>NUCLEOTIDE SEQUENCE [LARGE SCALE GENOMIC DNA]</scope>
    <source>
        <strain evidence="3 4">DSM 105074</strain>
    </source>
</reference>
<keyword evidence="4" id="KW-1185">Reference proteome</keyword>
<feature type="transmembrane region" description="Helical" evidence="1">
    <location>
        <begin position="193"/>
        <end position="209"/>
    </location>
</feature>
<dbReference type="AlphaFoldDB" id="A0A840TQM3"/>
<evidence type="ECO:0000313" key="3">
    <source>
        <dbReference type="EMBL" id="MBB5282049.1"/>
    </source>
</evidence>
<protein>
    <submittedName>
        <fullName evidence="3">Peptidoglycan/LPS O-acetylase OafA/YrhL</fullName>
    </submittedName>
</protein>
<organism evidence="3 4">
    <name type="scientific">Rhabdobacter roseus</name>
    <dbReference type="NCBI Taxonomy" id="1655419"/>
    <lineage>
        <taxon>Bacteria</taxon>
        <taxon>Pseudomonadati</taxon>
        <taxon>Bacteroidota</taxon>
        <taxon>Cytophagia</taxon>
        <taxon>Cytophagales</taxon>
        <taxon>Cytophagaceae</taxon>
        <taxon>Rhabdobacter</taxon>
    </lineage>
</organism>
<keyword evidence="1" id="KW-0472">Membrane</keyword>
<evidence type="ECO:0000313" key="4">
    <source>
        <dbReference type="Proteomes" id="UP000557307"/>
    </source>
</evidence>
<evidence type="ECO:0000256" key="1">
    <source>
        <dbReference type="SAM" id="Phobius"/>
    </source>
</evidence>
<dbReference type="EMBL" id="JACHGF010000001">
    <property type="protein sequence ID" value="MBB5282049.1"/>
    <property type="molecule type" value="Genomic_DNA"/>
</dbReference>
<dbReference type="RefSeq" id="WP_184169508.1">
    <property type="nucleotide sequence ID" value="NZ_JACHGF010000001.1"/>
</dbReference>
<dbReference type="GO" id="GO:0016747">
    <property type="term" value="F:acyltransferase activity, transferring groups other than amino-acyl groups"/>
    <property type="evidence" value="ECO:0007669"/>
    <property type="project" value="InterPro"/>
</dbReference>